<dbReference type="PROSITE" id="PS51257">
    <property type="entry name" value="PROKAR_LIPOPROTEIN"/>
    <property type="match status" value="1"/>
</dbReference>
<name>A0ABT5S416_9BURK</name>
<feature type="domain" description="HTH araC/xylS-type" evidence="1">
    <location>
        <begin position="171"/>
        <end position="273"/>
    </location>
</feature>
<evidence type="ECO:0000313" key="2">
    <source>
        <dbReference type="EMBL" id="MDD2180052.1"/>
    </source>
</evidence>
<organism evidence="2 3">
    <name type="scientific">Acidovorax benzenivorans</name>
    <dbReference type="NCBI Taxonomy" id="2987520"/>
    <lineage>
        <taxon>Bacteria</taxon>
        <taxon>Pseudomonadati</taxon>
        <taxon>Pseudomonadota</taxon>
        <taxon>Betaproteobacteria</taxon>
        <taxon>Burkholderiales</taxon>
        <taxon>Comamonadaceae</taxon>
        <taxon>Acidovorax</taxon>
    </lineage>
</organism>
<dbReference type="InterPro" id="IPR018060">
    <property type="entry name" value="HTH_AraC"/>
</dbReference>
<evidence type="ECO:0000259" key="1">
    <source>
        <dbReference type="PROSITE" id="PS01124"/>
    </source>
</evidence>
<evidence type="ECO:0000313" key="3">
    <source>
        <dbReference type="Proteomes" id="UP001148932"/>
    </source>
</evidence>
<keyword evidence="3" id="KW-1185">Reference proteome</keyword>
<accession>A0ABT5S416</accession>
<dbReference type="EMBL" id="JAPCKI010000018">
    <property type="protein sequence ID" value="MDD2180052.1"/>
    <property type="molecule type" value="Genomic_DNA"/>
</dbReference>
<comment type="caution">
    <text evidence="2">The sequence shown here is derived from an EMBL/GenBank/DDBJ whole genome shotgun (WGS) entry which is preliminary data.</text>
</comment>
<gene>
    <name evidence="2" type="ORF">OIN59_21650</name>
</gene>
<dbReference type="Proteomes" id="UP001148932">
    <property type="component" value="Unassembled WGS sequence"/>
</dbReference>
<dbReference type="RefSeq" id="WP_274113748.1">
    <property type="nucleotide sequence ID" value="NZ_JAPCKI010000018.1"/>
</dbReference>
<dbReference type="PROSITE" id="PS01124">
    <property type="entry name" value="HTH_ARAC_FAMILY_2"/>
    <property type="match status" value="1"/>
</dbReference>
<proteinExistence type="predicted"/>
<dbReference type="Gene3D" id="1.10.10.60">
    <property type="entry name" value="Homeodomain-like"/>
    <property type="match status" value="1"/>
</dbReference>
<protein>
    <submittedName>
        <fullName evidence="2">AraC family transcriptional regulator</fullName>
    </submittedName>
</protein>
<reference evidence="2" key="1">
    <citation type="submission" date="2022-10" db="EMBL/GenBank/DDBJ databases">
        <title>Description of microaerobic benzene degrading bacteria.</title>
        <authorList>
            <person name="Bedics A."/>
            <person name="Tancsics A."/>
            <person name="Banerjee S."/>
        </authorList>
    </citation>
    <scope>NUCLEOTIDE SEQUENCE</scope>
    <source>
        <strain evidence="2">D2M1</strain>
    </source>
</reference>
<sequence>MTYSDARSELWLPGSALASCVRGVVARDTLSVALEESQRYNRLPAVPTCTLLWYLQGECHLLAPGAPAQPHSPRTPIAAATLCGPFTRPTISWNPGPMHAFSVLLMPDALAHMTGLGTAALLDRIIPAQEVFDAEWQAMFAQVAQAADDEQRVALVESFLLPRWQQSRPASALHSHLLTDWSRSVALRAASSGLGRSLRQAERRIKQWTGQTQRNLHGLGRSERAFFEGAQAHQDGAVRWGDIADASGYADQSHMCRESRRITGYAPGELYRLMQRDESFWAYRLWAFGVSASLD</sequence>